<accession>A0A512P8W0</accession>
<keyword evidence="2" id="KW-0472">Membrane</keyword>
<feature type="transmembrane region" description="Helical" evidence="2">
    <location>
        <begin position="93"/>
        <end position="115"/>
    </location>
</feature>
<dbReference type="EMBL" id="BKAL01000001">
    <property type="protein sequence ID" value="GEP67646.1"/>
    <property type="molecule type" value="Genomic_DNA"/>
</dbReference>
<sequence>MGQRGRTTGRATAVAVALVLVAAVLVVVHQAGAPVPALLAAQGISTAVVAVQLVRRGVAARRAWWFVLVGLLVLDVDLLLHHVPAVPQPLPDWWLAATPLGLLAALLGVAQLLIGPHRGHDTSVVESAIFTVTTTTLLWGVVVQPHLAQIGASSAAQLHAGASVFLSSAIAGAGVRVALARPDGRGSLRYVVAALSLNLIAQVARVVTWEHDLARAPWVGLVWIGVYLSIAAAAAHPDSAHLVGLRSPRTARLTGVRVAALALAMALNPVVVAVQQLTGAAPDTAALLFGTLLIAPLVAVLLHQVSLAQADVEARMAYQAVHDPLTGLPNRRRVDELARTLVDRVASGGSPGAVVLFVDLDDFKEVNDTYGHGVGDDLLVIVAQRLAEAVGEQGERGTPGERGEPRSEGVVARFGGDEFLVLLEGPVDGLAERASAAIEARLAEPVDLGPLVTSARASIGSAQVRRGESRTASSLLSEADAAMYADKRRRRRRGGRALNGTSGRARG</sequence>
<dbReference type="PANTHER" id="PTHR46663">
    <property type="entry name" value="DIGUANYLATE CYCLASE DGCT-RELATED"/>
    <property type="match status" value="1"/>
</dbReference>
<dbReference type="Proteomes" id="UP000321798">
    <property type="component" value="Unassembled WGS sequence"/>
</dbReference>
<comment type="caution">
    <text evidence="4">The sequence shown here is derived from an EMBL/GenBank/DDBJ whole genome shotgun (WGS) entry which is preliminary data.</text>
</comment>
<dbReference type="InterPro" id="IPR000160">
    <property type="entry name" value="GGDEF_dom"/>
</dbReference>
<dbReference type="PROSITE" id="PS50887">
    <property type="entry name" value="GGDEF"/>
    <property type="match status" value="1"/>
</dbReference>
<reference evidence="4 5" key="1">
    <citation type="submission" date="2019-07" db="EMBL/GenBank/DDBJ databases">
        <title>Whole genome shotgun sequence of Cellulomonas soli NBRC 109434.</title>
        <authorList>
            <person name="Hosoyama A."/>
            <person name="Uohara A."/>
            <person name="Ohji S."/>
            <person name="Ichikawa N."/>
        </authorList>
    </citation>
    <scope>NUCLEOTIDE SEQUENCE [LARGE SCALE GENOMIC DNA]</scope>
    <source>
        <strain evidence="4 5">NBRC 109434</strain>
    </source>
</reference>
<organism evidence="4 5">
    <name type="scientific">Cellulomonas soli</name>
    <dbReference type="NCBI Taxonomy" id="931535"/>
    <lineage>
        <taxon>Bacteria</taxon>
        <taxon>Bacillati</taxon>
        <taxon>Actinomycetota</taxon>
        <taxon>Actinomycetes</taxon>
        <taxon>Micrococcales</taxon>
        <taxon>Cellulomonadaceae</taxon>
        <taxon>Cellulomonas</taxon>
    </lineage>
</organism>
<keyword evidence="2" id="KW-1133">Transmembrane helix</keyword>
<feature type="transmembrane region" description="Helical" evidence="2">
    <location>
        <begin position="63"/>
        <end position="81"/>
    </location>
</feature>
<keyword evidence="2" id="KW-0812">Transmembrane</keyword>
<feature type="region of interest" description="Disordered" evidence="1">
    <location>
        <begin position="483"/>
        <end position="507"/>
    </location>
</feature>
<feature type="transmembrane region" description="Helical" evidence="2">
    <location>
        <begin position="284"/>
        <end position="302"/>
    </location>
</feature>
<feature type="transmembrane region" description="Helical" evidence="2">
    <location>
        <begin position="12"/>
        <end position="31"/>
    </location>
</feature>
<evidence type="ECO:0000256" key="1">
    <source>
        <dbReference type="SAM" id="MobiDB-lite"/>
    </source>
</evidence>
<dbReference type="SMART" id="SM00267">
    <property type="entry name" value="GGDEF"/>
    <property type="match status" value="1"/>
</dbReference>
<evidence type="ECO:0000313" key="5">
    <source>
        <dbReference type="Proteomes" id="UP000321798"/>
    </source>
</evidence>
<dbReference type="InterPro" id="IPR029787">
    <property type="entry name" value="Nucleotide_cyclase"/>
</dbReference>
<feature type="transmembrane region" description="Helical" evidence="2">
    <location>
        <begin position="216"/>
        <end position="235"/>
    </location>
</feature>
<protein>
    <recommendedName>
        <fullName evidence="3">GGDEF domain-containing protein</fullName>
    </recommendedName>
</protein>
<dbReference type="PANTHER" id="PTHR46663:SF2">
    <property type="entry name" value="GGDEF DOMAIN-CONTAINING PROTEIN"/>
    <property type="match status" value="1"/>
</dbReference>
<dbReference type="Pfam" id="PF00990">
    <property type="entry name" value="GGDEF"/>
    <property type="match status" value="2"/>
</dbReference>
<dbReference type="Gene3D" id="3.30.70.270">
    <property type="match status" value="1"/>
</dbReference>
<feature type="transmembrane region" description="Helical" evidence="2">
    <location>
        <begin position="186"/>
        <end position="204"/>
    </location>
</feature>
<name>A0A512P8W0_9CELL</name>
<keyword evidence="5" id="KW-1185">Reference proteome</keyword>
<dbReference type="InterPro" id="IPR052163">
    <property type="entry name" value="DGC-Regulatory_Protein"/>
</dbReference>
<dbReference type="OrthoDB" id="3278283at2"/>
<feature type="transmembrane region" description="Helical" evidence="2">
    <location>
        <begin position="37"/>
        <end position="54"/>
    </location>
</feature>
<dbReference type="SUPFAM" id="SSF55073">
    <property type="entry name" value="Nucleotide cyclase"/>
    <property type="match status" value="1"/>
</dbReference>
<evidence type="ECO:0000259" key="3">
    <source>
        <dbReference type="PROSITE" id="PS50887"/>
    </source>
</evidence>
<dbReference type="CDD" id="cd01949">
    <property type="entry name" value="GGDEF"/>
    <property type="match status" value="1"/>
</dbReference>
<feature type="transmembrane region" description="Helical" evidence="2">
    <location>
        <begin position="160"/>
        <end position="179"/>
    </location>
</feature>
<evidence type="ECO:0000313" key="4">
    <source>
        <dbReference type="EMBL" id="GEP67646.1"/>
    </source>
</evidence>
<feature type="transmembrane region" description="Helical" evidence="2">
    <location>
        <begin position="127"/>
        <end position="148"/>
    </location>
</feature>
<dbReference type="RefSeq" id="WP_146951397.1">
    <property type="nucleotide sequence ID" value="NZ_BAABBJ010000005.1"/>
</dbReference>
<dbReference type="InterPro" id="IPR043128">
    <property type="entry name" value="Rev_trsase/Diguanyl_cyclase"/>
</dbReference>
<proteinExistence type="predicted"/>
<feature type="domain" description="GGDEF" evidence="3">
    <location>
        <begin position="351"/>
        <end position="503"/>
    </location>
</feature>
<dbReference type="NCBIfam" id="TIGR00254">
    <property type="entry name" value="GGDEF"/>
    <property type="match status" value="1"/>
</dbReference>
<evidence type="ECO:0000256" key="2">
    <source>
        <dbReference type="SAM" id="Phobius"/>
    </source>
</evidence>
<dbReference type="AlphaFoldDB" id="A0A512P8W0"/>
<feature type="transmembrane region" description="Helical" evidence="2">
    <location>
        <begin position="256"/>
        <end position="278"/>
    </location>
</feature>
<gene>
    <name evidence="4" type="ORF">CSO01_03610</name>
</gene>